<dbReference type="InterPro" id="IPR003959">
    <property type="entry name" value="ATPase_AAA_core"/>
</dbReference>
<keyword evidence="1" id="KW-0547">Nucleotide-binding</keyword>
<evidence type="ECO:0000313" key="4">
    <source>
        <dbReference type="EMBL" id="MDQ0753026.1"/>
    </source>
</evidence>
<dbReference type="PANTHER" id="PTHR23077:SF171">
    <property type="entry name" value="NUCLEAR VALOSIN-CONTAINING PROTEIN-LIKE"/>
    <property type="match status" value="1"/>
</dbReference>
<dbReference type="Gene3D" id="3.40.50.300">
    <property type="entry name" value="P-loop containing nucleotide triphosphate hydrolases"/>
    <property type="match status" value="1"/>
</dbReference>
<accession>A0ABU0R0B3</accession>
<keyword evidence="4" id="KW-0647">Proteasome</keyword>
<feature type="domain" description="ATPase AAA-type core" evidence="3">
    <location>
        <begin position="3"/>
        <end position="74"/>
    </location>
</feature>
<dbReference type="RefSeq" id="WP_307178925.1">
    <property type="nucleotide sequence ID" value="NZ_JAUSYP010000001.1"/>
</dbReference>
<evidence type="ECO:0000259" key="3">
    <source>
        <dbReference type="Pfam" id="PF00004"/>
    </source>
</evidence>
<dbReference type="EMBL" id="JAUSYP010000001">
    <property type="protein sequence ID" value="MDQ0753026.1"/>
    <property type="molecule type" value="Genomic_DNA"/>
</dbReference>
<evidence type="ECO:0000313" key="5">
    <source>
        <dbReference type="Proteomes" id="UP001232755"/>
    </source>
</evidence>
<dbReference type="Proteomes" id="UP001232755">
    <property type="component" value="Unassembled WGS sequence"/>
</dbReference>
<dbReference type="Pfam" id="PF00004">
    <property type="entry name" value="AAA"/>
    <property type="match status" value="1"/>
</dbReference>
<dbReference type="PANTHER" id="PTHR23077">
    <property type="entry name" value="AAA-FAMILY ATPASE"/>
    <property type="match status" value="1"/>
</dbReference>
<evidence type="ECO:0000256" key="1">
    <source>
        <dbReference type="ARBA" id="ARBA00022741"/>
    </source>
</evidence>
<dbReference type="InterPro" id="IPR027417">
    <property type="entry name" value="P-loop_NTPase"/>
</dbReference>
<dbReference type="SUPFAM" id="SSF52540">
    <property type="entry name" value="P-loop containing nucleoside triphosphate hydrolases"/>
    <property type="match status" value="1"/>
</dbReference>
<name>A0ABU0R0B3_9ACTN</name>
<gene>
    <name evidence="4" type="ORF">QF034_007257</name>
</gene>
<comment type="caution">
    <text evidence="4">The sequence shown here is derived from an EMBL/GenBank/DDBJ whole genome shotgun (WGS) entry which is preliminary data.</text>
</comment>
<proteinExistence type="predicted"/>
<evidence type="ECO:0000256" key="2">
    <source>
        <dbReference type="ARBA" id="ARBA00022840"/>
    </source>
</evidence>
<organism evidence="4 5">
    <name type="scientific">Streptomyces africanus</name>
    <dbReference type="NCBI Taxonomy" id="231024"/>
    <lineage>
        <taxon>Bacteria</taxon>
        <taxon>Bacillati</taxon>
        <taxon>Actinomycetota</taxon>
        <taxon>Actinomycetes</taxon>
        <taxon>Kitasatosporales</taxon>
        <taxon>Streptomycetaceae</taxon>
        <taxon>Streptomyces</taxon>
    </lineage>
</organism>
<keyword evidence="5" id="KW-1185">Reference proteome</keyword>
<dbReference type="InterPro" id="IPR050168">
    <property type="entry name" value="AAA_ATPase_domain"/>
</dbReference>
<dbReference type="GO" id="GO:0000502">
    <property type="term" value="C:proteasome complex"/>
    <property type="evidence" value="ECO:0007669"/>
    <property type="project" value="UniProtKB-KW"/>
</dbReference>
<keyword evidence="2" id="KW-0067">ATP-binding</keyword>
<sequence>MRTAQLYSPAVVFFEDIDVIGEAGDPARVSKLLDSFDGIGAKGAEVVAILTTNRKDKIDKGMLRPGRLDTVISINHLDQVRVEKLIKAHVSEDMLRVMDYGKVFESFKEFTPAFAKEAISRAKRYAIAREGGKPTMLTTSDFVGAANSLKPQLDLMHAADEEKTSPSLDKALREVVSDVIDNVKFIDDEGDEVSIGAGDGLMVDREELPV</sequence>
<dbReference type="Gene3D" id="1.10.8.60">
    <property type="match status" value="1"/>
</dbReference>
<reference evidence="4 5" key="1">
    <citation type="submission" date="2023-07" db="EMBL/GenBank/DDBJ databases">
        <title>Comparative genomics of wheat-associated soil bacteria to identify genetic determinants of phenazine resistance.</title>
        <authorList>
            <person name="Mouncey N."/>
        </authorList>
    </citation>
    <scope>NUCLEOTIDE SEQUENCE [LARGE SCALE GENOMIC DNA]</scope>
    <source>
        <strain evidence="4 5">B3I12</strain>
    </source>
</reference>
<protein>
    <submittedName>
        <fullName evidence="4">ATP-dependent 26S proteasome regulatory subunit</fullName>
    </submittedName>
</protein>